<evidence type="ECO:0000256" key="3">
    <source>
        <dbReference type="ARBA" id="ARBA00012438"/>
    </source>
</evidence>
<dbReference type="PANTHER" id="PTHR45528:SF1">
    <property type="entry name" value="SENSOR HISTIDINE KINASE CPXA"/>
    <property type="match status" value="1"/>
</dbReference>
<keyword evidence="7 14" id="KW-0812">Transmembrane</keyword>
<reference evidence="17" key="1">
    <citation type="journal article" date="2014" name="Genome Announc.">
        <title>Draft Genome Sequences of Three Alkaliphilic Bacillus Strains, Bacillus wakoensis JCM 9140T, Bacillus akibai JCM 9157T, and Bacillus hemicellulosilyticus JCM 9152T.</title>
        <authorList>
            <person name="Yuki M."/>
            <person name="Oshima K."/>
            <person name="Suda W."/>
            <person name="Oshida Y."/>
            <person name="Kitamura K."/>
            <person name="Iida T."/>
            <person name="Hattori M."/>
            <person name="Ohkuma M."/>
        </authorList>
    </citation>
    <scope>NUCLEOTIDE SEQUENCE [LARGE SCALE GENOMIC DNA]</scope>
    <source>
        <strain evidence="17">JCM 9140</strain>
    </source>
</reference>
<feature type="domain" description="Histidine kinase" evidence="15">
    <location>
        <begin position="243"/>
        <end position="460"/>
    </location>
</feature>
<dbReference type="SMART" id="SM00387">
    <property type="entry name" value="HATPase_c"/>
    <property type="match status" value="1"/>
</dbReference>
<dbReference type="EMBL" id="BAUT01000005">
    <property type="protein sequence ID" value="GAE24975.1"/>
    <property type="molecule type" value="Genomic_DNA"/>
</dbReference>
<evidence type="ECO:0000259" key="16">
    <source>
        <dbReference type="PROSITE" id="PS50885"/>
    </source>
</evidence>
<dbReference type="SMART" id="SM00388">
    <property type="entry name" value="HisKA"/>
    <property type="match status" value="1"/>
</dbReference>
<dbReference type="FunFam" id="1.10.287.130:FF:000001">
    <property type="entry name" value="Two-component sensor histidine kinase"/>
    <property type="match status" value="1"/>
</dbReference>
<dbReference type="Pfam" id="PF00672">
    <property type="entry name" value="HAMP"/>
    <property type="match status" value="1"/>
</dbReference>
<keyword evidence="11 14" id="KW-1133">Transmembrane helix</keyword>
<dbReference type="InterPro" id="IPR050398">
    <property type="entry name" value="HssS/ArlS-like"/>
</dbReference>
<dbReference type="FunFam" id="3.30.565.10:FF:000006">
    <property type="entry name" value="Sensor histidine kinase WalK"/>
    <property type="match status" value="1"/>
</dbReference>
<dbReference type="InterPro" id="IPR036097">
    <property type="entry name" value="HisK_dim/P_sf"/>
</dbReference>
<dbReference type="GO" id="GO:0000155">
    <property type="term" value="F:phosphorelay sensor kinase activity"/>
    <property type="evidence" value="ECO:0007669"/>
    <property type="project" value="InterPro"/>
</dbReference>
<comment type="catalytic activity">
    <reaction evidence="1">
        <text>ATP + protein L-histidine = ADP + protein N-phospho-L-histidine.</text>
        <dbReference type="EC" id="2.7.13.3"/>
    </reaction>
</comment>
<organism evidence="17 18">
    <name type="scientific">Halalkalibacter wakoensis JCM 9140</name>
    <dbReference type="NCBI Taxonomy" id="1236970"/>
    <lineage>
        <taxon>Bacteria</taxon>
        <taxon>Bacillati</taxon>
        <taxon>Bacillota</taxon>
        <taxon>Bacilli</taxon>
        <taxon>Bacillales</taxon>
        <taxon>Bacillaceae</taxon>
        <taxon>Halalkalibacter</taxon>
    </lineage>
</organism>
<dbReference type="Gene3D" id="3.30.565.10">
    <property type="entry name" value="Histidine kinase-like ATPase, C-terminal domain"/>
    <property type="match status" value="1"/>
</dbReference>
<gene>
    <name evidence="17" type="ORF">JCM9140_942</name>
</gene>
<dbReference type="InterPro" id="IPR036890">
    <property type="entry name" value="HATPase_C_sf"/>
</dbReference>
<evidence type="ECO:0000256" key="5">
    <source>
        <dbReference type="ARBA" id="ARBA00022553"/>
    </source>
</evidence>
<keyword evidence="12" id="KW-0902">Two-component regulatory system</keyword>
<accession>W4PZ83</accession>
<keyword evidence="5" id="KW-0597">Phosphoprotein</keyword>
<keyword evidence="6" id="KW-0808">Transferase</keyword>
<dbReference type="Pfam" id="PF00512">
    <property type="entry name" value="HisKA"/>
    <property type="match status" value="1"/>
</dbReference>
<comment type="subcellular location">
    <subcellularLocation>
        <location evidence="2">Cell membrane</location>
        <topology evidence="2">Multi-pass membrane protein</topology>
    </subcellularLocation>
</comment>
<keyword evidence="8" id="KW-0547">Nucleotide-binding</keyword>
<evidence type="ECO:0000256" key="12">
    <source>
        <dbReference type="ARBA" id="ARBA00023012"/>
    </source>
</evidence>
<dbReference type="Pfam" id="PF02518">
    <property type="entry name" value="HATPase_c"/>
    <property type="match status" value="1"/>
</dbReference>
<dbReference type="STRING" id="1236970.JCM9140_942"/>
<dbReference type="GO" id="GO:0005886">
    <property type="term" value="C:plasma membrane"/>
    <property type="evidence" value="ECO:0007669"/>
    <property type="project" value="UniProtKB-SubCell"/>
</dbReference>
<evidence type="ECO:0000256" key="10">
    <source>
        <dbReference type="ARBA" id="ARBA00022840"/>
    </source>
</evidence>
<dbReference type="EC" id="2.7.13.3" evidence="3"/>
<dbReference type="CDD" id="cd00082">
    <property type="entry name" value="HisKA"/>
    <property type="match status" value="1"/>
</dbReference>
<keyword evidence="13 14" id="KW-0472">Membrane</keyword>
<evidence type="ECO:0000256" key="4">
    <source>
        <dbReference type="ARBA" id="ARBA00022475"/>
    </source>
</evidence>
<dbReference type="PROSITE" id="PS50885">
    <property type="entry name" value="HAMP"/>
    <property type="match status" value="1"/>
</dbReference>
<feature type="domain" description="HAMP" evidence="16">
    <location>
        <begin position="183"/>
        <end position="235"/>
    </location>
</feature>
<evidence type="ECO:0000256" key="9">
    <source>
        <dbReference type="ARBA" id="ARBA00022777"/>
    </source>
</evidence>
<protein>
    <recommendedName>
        <fullName evidence="3">histidine kinase</fullName>
        <ecNumber evidence="3">2.7.13.3</ecNumber>
    </recommendedName>
</protein>
<dbReference type="SUPFAM" id="SSF47384">
    <property type="entry name" value="Homodimeric domain of signal transducing histidine kinase"/>
    <property type="match status" value="1"/>
</dbReference>
<evidence type="ECO:0000259" key="15">
    <source>
        <dbReference type="PROSITE" id="PS50109"/>
    </source>
</evidence>
<evidence type="ECO:0000256" key="7">
    <source>
        <dbReference type="ARBA" id="ARBA00022692"/>
    </source>
</evidence>
<dbReference type="SMART" id="SM00304">
    <property type="entry name" value="HAMP"/>
    <property type="match status" value="1"/>
</dbReference>
<feature type="transmembrane region" description="Helical" evidence="14">
    <location>
        <begin position="159"/>
        <end position="181"/>
    </location>
</feature>
<evidence type="ECO:0000256" key="13">
    <source>
        <dbReference type="ARBA" id="ARBA00023136"/>
    </source>
</evidence>
<dbReference type="PRINTS" id="PR00344">
    <property type="entry name" value="BCTRLSENSOR"/>
</dbReference>
<keyword evidence="18" id="KW-1185">Reference proteome</keyword>
<dbReference type="OrthoDB" id="9813151at2"/>
<feature type="transmembrane region" description="Helical" evidence="14">
    <location>
        <begin position="7"/>
        <end position="27"/>
    </location>
</feature>
<keyword evidence="9" id="KW-0418">Kinase</keyword>
<dbReference type="Gene3D" id="6.10.340.10">
    <property type="match status" value="1"/>
</dbReference>
<evidence type="ECO:0000313" key="17">
    <source>
        <dbReference type="EMBL" id="GAE24975.1"/>
    </source>
</evidence>
<dbReference type="SUPFAM" id="SSF55874">
    <property type="entry name" value="ATPase domain of HSP90 chaperone/DNA topoisomerase II/histidine kinase"/>
    <property type="match status" value="1"/>
</dbReference>
<name>W4PZ83_9BACI</name>
<dbReference type="InterPro" id="IPR003660">
    <property type="entry name" value="HAMP_dom"/>
</dbReference>
<dbReference type="PROSITE" id="PS50109">
    <property type="entry name" value="HIS_KIN"/>
    <property type="match status" value="1"/>
</dbReference>
<evidence type="ECO:0000256" key="1">
    <source>
        <dbReference type="ARBA" id="ARBA00000085"/>
    </source>
</evidence>
<keyword evidence="10" id="KW-0067">ATP-binding</keyword>
<evidence type="ECO:0000256" key="11">
    <source>
        <dbReference type="ARBA" id="ARBA00022989"/>
    </source>
</evidence>
<dbReference type="InterPro" id="IPR004358">
    <property type="entry name" value="Sig_transdc_His_kin-like_C"/>
</dbReference>
<sequence length="462" mass="53265">MKLSTKLIFLVFFSSLIGIMAMSISFYQVSKTFYKTQLQQDIEHRLAAHREIIEEDFTSHTLHHVVVMERRGPESSFIIFDANFRVMDYSYPVDPERLIFYREWVSQVNELSQTQFVETIAHHIPHIWSAVPLKQNNVVVGYLFIDQDTGDFEQAKSKLLFISMIMALFSLLLSAIITIYLSKRWTDPLVKVRNSTREMAKGNFEVRLDAKGNDEIADLMKDTSSMAEQLKEYRDSRQQFLTNVSHDLRTPLTYMKAYAAILMEKTQLEKEAQEHATVIYQEAKRMERLVNDIFQLVKLDEGKYTIDFQEEDLVQLGKEILQKNKVEAENKTIQFTFSSSDPEIVAMVDRERFEQILLNLVTNAIRHTPENGTISLVIEQKPSIISITVHDTGEGIPNENLKHIWDRFYRVEKSRSTKHGGSGLGLAITKQLVALHNGEITVKSKVGEGTIFVIKLPNNMHI</sequence>
<evidence type="ECO:0000256" key="2">
    <source>
        <dbReference type="ARBA" id="ARBA00004651"/>
    </source>
</evidence>
<evidence type="ECO:0000256" key="14">
    <source>
        <dbReference type="SAM" id="Phobius"/>
    </source>
</evidence>
<evidence type="ECO:0000256" key="6">
    <source>
        <dbReference type="ARBA" id="ARBA00022679"/>
    </source>
</evidence>
<dbReference type="AlphaFoldDB" id="W4PZ83"/>
<dbReference type="SUPFAM" id="SSF158472">
    <property type="entry name" value="HAMP domain-like"/>
    <property type="match status" value="1"/>
</dbReference>
<dbReference type="InterPro" id="IPR005467">
    <property type="entry name" value="His_kinase_dom"/>
</dbReference>
<dbReference type="Proteomes" id="UP000018890">
    <property type="component" value="Unassembled WGS sequence"/>
</dbReference>
<comment type="caution">
    <text evidence="17">The sequence shown here is derived from an EMBL/GenBank/DDBJ whole genome shotgun (WGS) entry which is preliminary data.</text>
</comment>
<proteinExistence type="predicted"/>
<dbReference type="Gene3D" id="1.10.287.130">
    <property type="match status" value="1"/>
</dbReference>
<dbReference type="CDD" id="cd00075">
    <property type="entry name" value="HATPase"/>
    <property type="match status" value="1"/>
</dbReference>
<evidence type="ECO:0000313" key="18">
    <source>
        <dbReference type="Proteomes" id="UP000018890"/>
    </source>
</evidence>
<evidence type="ECO:0000256" key="8">
    <source>
        <dbReference type="ARBA" id="ARBA00022741"/>
    </source>
</evidence>
<dbReference type="GO" id="GO:0005524">
    <property type="term" value="F:ATP binding"/>
    <property type="evidence" value="ECO:0007669"/>
    <property type="project" value="UniProtKB-KW"/>
</dbReference>
<dbReference type="InterPro" id="IPR003594">
    <property type="entry name" value="HATPase_dom"/>
</dbReference>
<keyword evidence="4" id="KW-1003">Cell membrane</keyword>
<dbReference type="CDD" id="cd06225">
    <property type="entry name" value="HAMP"/>
    <property type="match status" value="1"/>
</dbReference>
<dbReference type="PANTHER" id="PTHR45528">
    <property type="entry name" value="SENSOR HISTIDINE KINASE CPXA"/>
    <property type="match status" value="1"/>
</dbReference>
<dbReference type="InterPro" id="IPR003661">
    <property type="entry name" value="HisK_dim/P_dom"/>
</dbReference>